<comment type="subcellular location">
    <subcellularLocation>
        <location evidence="1">Membrane</location>
        <topology evidence="1">Multi-pass membrane protein</topology>
    </subcellularLocation>
</comment>
<evidence type="ECO:0000256" key="5">
    <source>
        <dbReference type="ARBA" id="ARBA00022692"/>
    </source>
</evidence>
<sequence>MEKEMKHNKKISKFQLYFLLIQCQIGIGVLSLPSVTQKTAKGDAWLSTIIAGIGIEVILVIYWLLLRRFPTSILTEVTEKILGKMVGRILNGFIYIYFVLVGSYALILCIRLTNRWILPLTPPWILALFIIIASLYLTIDDIRIVARFFTFASFLYIALIVISLFNFSHELDIHYVIPVGQSGLKNIMLGSNESLISMLGFEILLVIYPNIQNKEKGYLKTISFANLSVTTLYTYFVFINLISFSPRVIKQIKEPVLYMFRGLSSEIIDRLDLVFVTVWIVPMTTSVMAYLFMASKSLSKQKNSYSKIVVVNSLLIYAISLIPFDDEKLNQFSKFIQYLSYGLVFGAPLLLLLLSYMFKKQEMDEM</sequence>
<proteinExistence type="inferred from homology"/>
<feature type="transmembrane region" description="Helical" evidence="8">
    <location>
        <begin position="223"/>
        <end position="244"/>
    </location>
</feature>
<comment type="similarity">
    <text evidence="2">Belongs to the amino acid-polyamine-organocation (APC) superfamily. Spore germination protein (SGP) (TC 2.A.3.9) family.</text>
</comment>
<feature type="transmembrane region" description="Helical" evidence="8">
    <location>
        <begin position="86"/>
        <end position="110"/>
    </location>
</feature>
<dbReference type="RefSeq" id="WP_307414307.1">
    <property type="nucleotide sequence ID" value="NZ_JAUSTW010000023.1"/>
</dbReference>
<keyword evidence="4" id="KW-0309">Germination</keyword>
<keyword evidence="7 8" id="KW-0472">Membrane</keyword>
<feature type="transmembrane region" description="Helical" evidence="8">
    <location>
        <begin position="144"/>
        <end position="165"/>
    </location>
</feature>
<feature type="transmembrane region" description="Helical" evidence="8">
    <location>
        <begin position="336"/>
        <end position="358"/>
    </location>
</feature>
<evidence type="ECO:0000256" key="7">
    <source>
        <dbReference type="ARBA" id="ARBA00023136"/>
    </source>
</evidence>
<feature type="transmembrane region" description="Helical" evidence="8">
    <location>
        <begin position="14"/>
        <end position="32"/>
    </location>
</feature>
<feature type="transmembrane region" description="Helical" evidence="8">
    <location>
        <begin position="116"/>
        <end position="137"/>
    </location>
</feature>
<dbReference type="EMBL" id="JAUSTW010000023">
    <property type="protein sequence ID" value="MDQ0202286.1"/>
    <property type="molecule type" value="Genomic_DNA"/>
</dbReference>
<feature type="transmembrane region" description="Helical" evidence="8">
    <location>
        <begin position="273"/>
        <end position="293"/>
    </location>
</feature>
<dbReference type="Pfam" id="PF03845">
    <property type="entry name" value="Spore_permease"/>
    <property type="match status" value="1"/>
</dbReference>
<evidence type="ECO:0000256" key="1">
    <source>
        <dbReference type="ARBA" id="ARBA00004141"/>
    </source>
</evidence>
<keyword evidence="10" id="KW-1185">Reference proteome</keyword>
<evidence type="ECO:0000256" key="6">
    <source>
        <dbReference type="ARBA" id="ARBA00022989"/>
    </source>
</evidence>
<feature type="transmembrane region" description="Helical" evidence="8">
    <location>
        <begin position="305"/>
        <end position="324"/>
    </location>
</feature>
<dbReference type="InterPro" id="IPR004761">
    <property type="entry name" value="Spore_GerAB"/>
</dbReference>
<reference evidence="9 10" key="1">
    <citation type="submission" date="2023-07" db="EMBL/GenBank/DDBJ databases">
        <title>Genomic Encyclopedia of Type Strains, Phase IV (KMG-IV): sequencing the most valuable type-strain genomes for metagenomic binning, comparative biology and taxonomic classification.</title>
        <authorList>
            <person name="Goeker M."/>
        </authorList>
    </citation>
    <scope>NUCLEOTIDE SEQUENCE [LARGE SCALE GENOMIC DNA]</scope>
    <source>
        <strain evidence="9 10">DSM 27594</strain>
    </source>
</reference>
<keyword evidence="6 8" id="KW-1133">Transmembrane helix</keyword>
<dbReference type="PANTHER" id="PTHR34975:SF2">
    <property type="entry name" value="SPORE GERMINATION PROTEIN A2"/>
    <property type="match status" value="1"/>
</dbReference>
<evidence type="ECO:0000256" key="3">
    <source>
        <dbReference type="ARBA" id="ARBA00022448"/>
    </source>
</evidence>
<dbReference type="Proteomes" id="UP001224122">
    <property type="component" value="Unassembled WGS sequence"/>
</dbReference>
<keyword evidence="3" id="KW-0813">Transport</keyword>
<evidence type="ECO:0000256" key="8">
    <source>
        <dbReference type="SAM" id="Phobius"/>
    </source>
</evidence>
<name>A0ABT9Y3H4_9BACI</name>
<evidence type="ECO:0000256" key="2">
    <source>
        <dbReference type="ARBA" id="ARBA00007998"/>
    </source>
</evidence>
<protein>
    <submittedName>
        <fullName evidence="9">Spore germination protein (Amino acid permease)</fullName>
    </submittedName>
</protein>
<evidence type="ECO:0000313" key="9">
    <source>
        <dbReference type="EMBL" id="MDQ0202286.1"/>
    </source>
</evidence>
<gene>
    <name evidence="9" type="ORF">J2S10_005523</name>
</gene>
<evidence type="ECO:0000256" key="4">
    <source>
        <dbReference type="ARBA" id="ARBA00022544"/>
    </source>
</evidence>
<feature type="transmembrane region" description="Helical" evidence="8">
    <location>
        <begin position="44"/>
        <end position="65"/>
    </location>
</feature>
<organism evidence="9 10">
    <name type="scientific">Neobacillus ginsengisoli</name>
    <dbReference type="NCBI Taxonomy" id="904295"/>
    <lineage>
        <taxon>Bacteria</taxon>
        <taxon>Bacillati</taxon>
        <taxon>Bacillota</taxon>
        <taxon>Bacilli</taxon>
        <taxon>Bacillales</taxon>
        <taxon>Bacillaceae</taxon>
        <taxon>Neobacillus</taxon>
    </lineage>
</organism>
<keyword evidence="5 8" id="KW-0812">Transmembrane</keyword>
<accession>A0ABT9Y3H4</accession>
<evidence type="ECO:0000313" key="10">
    <source>
        <dbReference type="Proteomes" id="UP001224122"/>
    </source>
</evidence>
<dbReference type="NCBIfam" id="TIGR00912">
    <property type="entry name" value="2A0309"/>
    <property type="match status" value="1"/>
</dbReference>
<dbReference type="PANTHER" id="PTHR34975">
    <property type="entry name" value="SPORE GERMINATION PROTEIN A2"/>
    <property type="match status" value="1"/>
</dbReference>
<dbReference type="Gene3D" id="1.20.1740.10">
    <property type="entry name" value="Amino acid/polyamine transporter I"/>
    <property type="match status" value="1"/>
</dbReference>
<comment type="caution">
    <text evidence="9">The sequence shown here is derived from an EMBL/GenBank/DDBJ whole genome shotgun (WGS) entry which is preliminary data.</text>
</comment>
<feature type="transmembrane region" description="Helical" evidence="8">
    <location>
        <begin position="194"/>
        <end position="211"/>
    </location>
</feature>